<name>A0A2Z6IE58_ACIFI</name>
<sequence>MSSTDHTAVARNTGASPERIHMRVAHEDLLAYVDAFAKTVVDRPPLHALARNIEKNVGEVTSGIENVASTMGERASWETKGACLSQVQTGTRHMGVNLVEVAKQVRGLIKESVPAVGKIAKAWDNVLDATQHYTTVGMNRLAGVVKCLQSEKDRYDVGFVSGNLQETQDTALALRKAGIQTSLASPHLGEYALADARKLSMIAESKSVHRGTIVNVIGQEAVLKNAKGQLMALPVAPDFKFRRGDNVVMKEHGGTYSGKRQIVDREMER</sequence>
<proteinExistence type="predicted"/>
<protein>
    <submittedName>
        <fullName evidence="1">Uncharacterized protein</fullName>
    </submittedName>
</protein>
<dbReference type="RefSeq" id="WP_126604098.1">
    <property type="nucleotide sequence ID" value="NZ_AP018795.1"/>
</dbReference>
<evidence type="ECO:0000313" key="1">
    <source>
        <dbReference type="EMBL" id="BBF63822.1"/>
    </source>
</evidence>
<dbReference type="AlphaFoldDB" id="A0A2Z6IE58"/>
<dbReference type="Proteomes" id="UP000280188">
    <property type="component" value="Chromosome"/>
</dbReference>
<evidence type="ECO:0000313" key="2">
    <source>
        <dbReference type="Proteomes" id="UP000280188"/>
    </source>
</evidence>
<accession>A0A2Z6IE58</accession>
<keyword evidence="2" id="KW-1185">Reference proteome</keyword>
<dbReference type="KEGG" id="afj:AFERRID_00400"/>
<organism evidence="1 2">
    <name type="scientific">Acidithiobacillus ferridurans</name>
    <dbReference type="NCBI Taxonomy" id="1232575"/>
    <lineage>
        <taxon>Bacteria</taxon>
        <taxon>Pseudomonadati</taxon>
        <taxon>Pseudomonadota</taxon>
        <taxon>Acidithiobacillia</taxon>
        <taxon>Acidithiobacillales</taxon>
        <taxon>Acidithiobacillaceae</taxon>
        <taxon>Acidithiobacillus</taxon>
    </lineage>
</organism>
<dbReference type="EMBL" id="AP018795">
    <property type="protein sequence ID" value="BBF63822.1"/>
    <property type="molecule type" value="Genomic_DNA"/>
</dbReference>
<reference evidence="1 2" key="1">
    <citation type="journal article" date="2018" name="Microbiol. Resour. Announc.">
        <title>Complete Genome Sequence of Acidithiobacillus ferridurans JCM 18981.</title>
        <authorList>
            <person name="Miyauchi T."/>
            <person name="Kouzuma A."/>
            <person name="Abe T."/>
            <person name="Watanabe K."/>
        </authorList>
    </citation>
    <scope>NUCLEOTIDE SEQUENCE [LARGE SCALE GENOMIC DNA]</scope>
    <source>
        <strain evidence="2">ATCC 33020 / DSM 29468 / JCM 18981 / 11Fe</strain>
    </source>
</reference>
<gene>
    <name evidence="1" type="ORF">AFERRID_00400</name>
</gene>